<evidence type="ECO:0000313" key="2">
    <source>
        <dbReference type="Proteomes" id="UP000182135"/>
    </source>
</evidence>
<evidence type="ECO:0000313" key="1">
    <source>
        <dbReference type="EMBL" id="SFF87630.1"/>
    </source>
</evidence>
<accession>A0A1I2M9M4</accession>
<gene>
    <name evidence="1" type="ORF">SAMN04487885_11380</name>
</gene>
<protein>
    <recommendedName>
        <fullName evidence="3">HD domain-containing protein</fullName>
    </recommendedName>
</protein>
<reference evidence="1 2" key="1">
    <citation type="submission" date="2016-10" db="EMBL/GenBank/DDBJ databases">
        <authorList>
            <person name="de Groot N.N."/>
        </authorList>
    </citation>
    <scope>NUCLEOTIDE SEQUENCE [LARGE SCALE GENOMIC DNA]</scope>
    <source>
        <strain evidence="1 2">NLAE-zl-G419</strain>
    </source>
</reference>
<keyword evidence="2" id="KW-1185">Reference proteome</keyword>
<dbReference type="GeneID" id="90546599"/>
<dbReference type="EMBL" id="FOOE01000013">
    <property type="protein sequence ID" value="SFF87630.1"/>
    <property type="molecule type" value="Genomic_DNA"/>
</dbReference>
<dbReference type="RefSeq" id="WP_267890575.1">
    <property type="nucleotide sequence ID" value="NZ_BAAACD010000016.1"/>
</dbReference>
<organism evidence="1 2">
    <name type="scientific">Clostridium cadaveris</name>
    <dbReference type="NCBI Taxonomy" id="1529"/>
    <lineage>
        <taxon>Bacteria</taxon>
        <taxon>Bacillati</taxon>
        <taxon>Bacillota</taxon>
        <taxon>Clostridia</taxon>
        <taxon>Eubacteriales</taxon>
        <taxon>Clostridiaceae</taxon>
        <taxon>Clostridium</taxon>
    </lineage>
</organism>
<sequence>MNRFERINSDQKIIEVLLDKLGCDENFIEEAKIAAILHDIGAI</sequence>
<proteinExistence type="predicted"/>
<dbReference type="AlphaFoldDB" id="A0A1I2M9M4"/>
<name>A0A1I2M9M4_9CLOT</name>
<dbReference type="eggNOG" id="COG5628">
    <property type="taxonomic scope" value="Bacteria"/>
</dbReference>
<dbReference type="Gene3D" id="1.10.3210.10">
    <property type="entry name" value="Hypothetical protein af1432"/>
    <property type="match status" value="1"/>
</dbReference>
<dbReference type="Proteomes" id="UP000182135">
    <property type="component" value="Unassembled WGS sequence"/>
</dbReference>
<evidence type="ECO:0008006" key="3">
    <source>
        <dbReference type="Google" id="ProtNLM"/>
    </source>
</evidence>